<dbReference type="KEGG" id="gtt:GUITHDRAFT_134907"/>
<dbReference type="HOGENOM" id="CLU_895575_0_0_1"/>
<keyword evidence="1" id="KW-0472">Membrane</keyword>
<protein>
    <submittedName>
        <fullName evidence="2 3">Uncharacterized protein</fullName>
    </submittedName>
</protein>
<keyword evidence="1" id="KW-1133">Transmembrane helix</keyword>
<dbReference type="EMBL" id="JH992977">
    <property type="protein sequence ID" value="EKX50791.1"/>
    <property type="molecule type" value="Genomic_DNA"/>
</dbReference>
<feature type="transmembrane region" description="Helical" evidence="1">
    <location>
        <begin position="236"/>
        <end position="264"/>
    </location>
</feature>
<name>L1JQG3_GUITC</name>
<evidence type="ECO:0000313" key="2">
    <source>
        <dbReference type="EMBL" id="EKX50791.1"/>
    </source>
</evidence>
<organism evidence="2">
    <name type="scientific">Guillardia theta (strain CCMP2712)</name>
    <name type="common">Cryptophyte</name>
    <dbReference type="NCBI Taxonomy" id="905079"/>
    <lineage>
        <taxon>Eukaryota</taxon>
        <taxon>Cryptophyceae</taxon>
        <taxon>Pyrenomonadales</taxon>
        <taxon>Geminigeraceae</taxon>
        <taxon>Guillardia</taxon>
    </lineage>
</organism>
<gene>
    <name evidence="2" type="ORF">GUITHDRAFT_134907</name>
</gene>
<keyword evidence="1" id="KW-0812">Transmembrane</keyword>
<evidence type="ECO:0000313" key="4">
    <source>
        <dbReference type="Proteomes" id="UP000011087"/>
    </source>
</evidence>
<sequence length="370" mass="41523">MTEEEMLRSDRDMAGWTSGMGKGMGYSCGGDERSWGDGLAARVSKPALKSFKGSKKHGHDGRSLNGENREWQTELKCFVDGKPVPEKLDVKSWDAKVTAAWVASLNDGEFEHNVHRLEEIGIKSFGDRIKISDLIAQLKRRYSKPQTAMLRQPSWPECFYLMLTFQWANTSEGKHGAEMKEELIQANGAIALVSTLTWSMAWDLFFGSATQCYCSTTKPDLCYCSTSWDLGGGPLLIFYCFAGLSAFLFMFSTIYAVLQIMMVYEMSDDEELECFLDLVPQDSLLPGMLCFSVPVGVYLIYNVNLGIVPGPQGPERHTQLVFSYIAAIFSAVISCYGFLYKIPSMVYAVYQERKAKIMAVDDDKTNEWSE</sequence>
<reference evidence="4" key="2">
    <citation type="submission" date="2012-11" db="EMBL/GenBank/DDBJ databases">
        <authorList>
            <person name="Kuo A."/>
            <person name="Curtis B.A."/>
            <person name="Tanifuji G."/>
            <person name="Burki F."/>
            <person name="Gruber A."/>
            <person name="Irimia M."/>
            <person name="Maruyama S."/>
            <person name="Arias M.C."/>
            <person name="Ball S.G."/>
            <person name="Gile G.H."/>
            <person name="Hirakawa Y."/>
            <person name="Hopkins J.F."/>
            <person name="Rensing S.A."/>
            <person name="Schmutz J."/>
            <person name="Symeonidi A."/>
            <person name="Elias M."/>
            <person name="Eveleigh R.J."/>
            <person name="Herman E.K."/>
            <person name="Klute M.J."/>
            <person name="Nakayama T."/>
            <person name="Obornik M."/>
            <person name="Reyes-Prieto A."/>
            <person name="Armbrust E.V."/>
            <person name="Aves S.J."/>
            <person name="Beiko R.G."/>
            <person name="Coutinho P."/>
            <person name="Dacks J.B."/>
            <person name="Durnford D.G."/>
            <person name="Fast N.M."/>
            <person name="Green B.R."/>
            <person name="Grisdale C."/>
            <person name="Hempe F."/>
            <person name="Henrissat B."/>
            <person name="Hoppner M.P."/>
            <person name="Ishida K.-I."/>
            <person name="Kim E."/>
            <person name="Koreny L."/>
            <person name="Kroth P.G."/>
            <person name="Liu Y."/>
            <person name="Malik S.-B."/>
            <person name="Maier U.G."/>
            <person name="McRose D."/>
            <person name="Mock T."/>
            <person name="Neilson J.A."/>
            <person name="Onodera N.T."/>
            <person name="Poole A.M."/>
            <person name="Pritham E.J."/>
            <person name="Richards T.A."/>
            <person name="Rocap G."/>
            <person name="Roy S.W."/>
            <person name="Sarai C."/>
            <person name="Schaack S."/>
            <person name="Shirato S."/>
            <person name="Slamovits C.H."/>
            <person name="Spencer D.F."/>
            <person name="Suzuki S."/>
            <person name="Worden A.Z."/>
            <person name="Zauner S."/>
            <person name="Barry K."/>
            <person name="Bell C."/>
            <person name="Bharti A.K."/>
            <person name="Crow J.A."/>
            <person name="Grimwood J."/>
            <person name="Kramer R."/>
            <person name="Lindquist E."/>
            <person name="Lucas S."/>
            <person name="Salamov A."/>
            <person name="McFadden G.I."/>
            <person name="Lane C.E."/>
            <person name="Keeling P.J."/>
            <person name="Gray M.W."/>
            <person name="Grigoriev I.V."/>
            <person name="Archibald J.M."/>
        </authorList>
    </citation>
    <scope>NUCLEOTIDE SEQUENCE</scope>
    <source>
        <strain evidence="4">CCMP2712</strain>
    </source>
</reference>
<dbReference type="PaxDb" id="55529-EKX50791"/>
<dbReference type="RefSeq" id="XP_005837771.1">
    <property type="nucleotide sequence ID" value="XM_005837714.1"/>
</dbReference>
<proteinExistence type="predicted"/>
<dbReference type="EnsemblProtists" id="EKX50791">
    <property type="protein sequence ID" value="EKX50791"/>
    <property type="gene ID" value="GUITHDRAFT_134907"/>
</dbReference>
<feature type="transmembrane region" description="Helical" evidence="1">
    <location>
        <begin position="284"/>
        <end position="301"/>
    </location>
</feature>
<dbReference type="AlphaFoldDB" id="L1JQG3"/>
<reference evidence="2 4" key="1">
    <citation type="journal article" date="2012" name="Nature">
        <title>Algal genomes reveal evolutionary mosaicism and the fate of nucleomorphs.</title>
        <authorList>
            <consortium name="DOE Joint Genome Institute"/>
            <person name="Curtis B.A."/>
            <person name="Tanifuji G."/>
            <person name="Burki F."/>
            <person name="Gruber A."/>
            <person name="Irimia M."/>
            <person name="Maruyama S."/>
            <person name="Arias M.C."/>
            <person name="Ball S.G."/>
            <person name="Gile G.H."/>
            <person name="Hirakawa Y."/>
            <person name="Hopkins J.F."/>
            <person name="Kuo A."/>
            <person name="Rensing S.A."/>
            <person name="Schmutz J."/>
            <person name="Symeonidi A."/>
            <person name="Elias M."/>
            <person name="Eveleigh R.J."/>
            <person name="Herman E.K."/>
            <person name="Klute M.J."/>
            <person name="Nakayama T."/>
            <person name="Obornik M."/>
            <person name="Reyes-Prieto A."/>
            <person name="Armbrust E.V."/>
            <person name="Aves S.J."/>
            <person name="Beiko R.G."/>
            <person name="Coutinho P."/>
            <person name="Dacks J.B."/>
            <person name="Durnford D.G."/>
            <person name="Fast N.M."/>
            <person name="Green B.R."/>
            <person name="Grisdale C.J."/>
            <person name="Hempel F."/>
            <person name="Henrissat B."/>
            <person name="Hoppner M.P."/>
            <person name="Ishida K."/>
            <person name="Kim E."/>
            <person name="Koreny L."/>
            <person name="Kroth P.G."/>
            <person name="Liu Y."/>
            <person name="Malik S.B."/>
            <person name="Maier U.G."/>
            <person name="McRose D."/>
            <person name="Mock T."/>
            <person name="Neilson J.A."/>
            <person name="Onodera N.T."/>
            <person name="Poole A.M."/>
            <person name="Pritham E.J."/>
            <person name="Richards T.A."/>
            <person name="Rocap G."/>
            <person name="Roy S.W."/>
            <person name="Sarai C."/>
            <person name="Schaack S."/>
            <person name="Shirato S."/>
            <person name="Slamovits C.H."/>
            <person name="Spencer D.F."/>
            <person name="Suzuki S."/>
            <person name="Worden A.Z."/>
            <person name="Zauner S."/>
            <person name="Barry K."/>
            <person name="Bell C."/>
            <person name="Bharti A.K."/>
            <person name="Crow J.A."/>
            <person name="Grimwood J."/>
            <person name="Kramer R."/>
            <person name="Lindquist E."/>
            <person name="Lucas S."/>
            <person name="Salamov A."/>
            <person name="McFadden G.I."/>
            <person name="Lane C.E."/>
            <person name="Keeling P.J."/>
            <person name="Gray M.W."/>
            <person name="Grigoriev I.V."/>
            <person name="Archibald J.M."/>
        </authorList>
    </citation>
    <scope>NUCLEOTIDE SEQUENCE</scope>
    <source>
        <strain evidence="2 4">CCMP2712</strain>
    </source>
</reference>
<dbReference type="GeneID" id="17307380"/>
<evidence type="ECO:0000313" key="3">
    <source>
        <dbReference type="EnsemblProtists" id="EKX50791"/>
    </source>
</evidence>
<accession>L1JQG3</accession>
<evidence type="ECO:0000256" key="1">
    <source>
        <dbReference type="SAM" id="Phobius"/>
    </source>
</evidence>
<keyword evidence="4" id="KW-1185">Reference proteome</keyword>
<reference evidence="3" key="3">
    <citation type="submission" date="2015-06" db="UniProtKB">
        <authorList>
            <consortium name="EnsemblProtists"/>
        </authorList>
    </citation>
    <scope>IDENTIFICATION</scope>
</reference>
<feature type="transmembrane region" description="Helical" evidence="1">
    <location>
        <begin position="321"/>
        <end position="340"/>
    </location>
</feature>
<dbReference type="Proteomes" id="UP000011087">
    <property type="component" value="Unassembled WGS sequence"/>
</dbReference>